<feature type="transmembrane region" description="Helical" evidence="6">
    <location>
        <begin position="401"/>
        <end position="420"/>
    </location>
</feature>
<feature type="transmembrane region" description="Helical" evidence="6">
    <location>
        <begin position="277"/>
        <end position="301"/>
    </location>
</feature>
<feature type="transmembrane region" description="Helical" evidence="6">
    <location>
        <begin position="553"/>
        <end position="580"/>
    </location>
</feature>
<feature type="transmembrane region" description="Helical" evidence="6">
    <location>
        <begin position="48"/>
        <end position="67"/>
    </location>
</feature>
<evidence type="ECO:0000313" key="8">
    <source>
        <dbReference type="Proteomes" id="UP000027981"/>
    </source>
</evidence>
<keyword evidence="4 6" id="KW-1133">Transmembrane helix</keyword>
<dbReference type="GO" id="GO:0035673">
    <property type="term" value="F:oligopeptide transmembrane transporter activity"/>
    <property type="evidence" value="ECO:0007669"/>
    <property type="project" value="InterPro"/>
</dbReference>
<comment type="subcellular location">
    <subcellularLocation>
        <location evidence="1">Membrane</location>
        <topology evidence="1">Multi-pass membrane protein</topology>
    </subcellularLocation>
</comment>
<reference evidence="7 8" key="2">
    <citation type="journal article" date="2015" name="Genome Announc.">
        <title>Complete Genome Sequence of Hyperthermophilic Piezophilic Archaeon Palaeococcus pacificus DY20341T, Isolated from Deep-Sea Hydrothermal Sediments.</title>
        <authorList>
            <person name="Zeng X."/>
            <person name="Jebbar M."/>
            <person name="Shao Z."/>
        </authorList>
    </citation>
    <scope>NUCLEOTIDE SEQUENCE [LARGE SCALE GENOMIC DNA]</scope>
    <source>
        <strain evidence="7 8">DY20341</strain>
    </source>
</reference>
<keyword evidence="2" id="KW-0813">Transport</keyword>
<dbReference type="RefSeq" id="WP_048164814.1">
    <property type="nucleotide sequence ID" value="NZ_CP006019.1"/>
</dbReference>
<feature type="transmembrane region" description="Helical" evidence="6">
    <location>
        <begin position="114"/>
        <end position="135"/>
    </location>
</feature>
<feature type="transmembrane region" description="Helical" evidence="6">
    <location>
        <begin position="352"/>
        <end position="370"/>
    </location>
</feature>
<evidence type="ECO:0000256" key="1">
    <source>
        <dbReference type="ARBA" id="ARBA00004141"/>
    </source>
</evidence>
<sequence length="582" mass="60941">MEKYQEVAPSVSRGGIEEKYREITPAAVILGVLWGAFMAASFTYAGMIMGFTSGGSAIAAIVGWGILRGVLKKGTVVENNIVQTIASAVNISVSGVIFTIPALYIMGLHEEINTLYFVLATAAGALLGITFMIPLRKQMIEIDRLKFPTGTAVATVLKTPGSGIEKARILFAGMILSAVVYLIQQFPVFGLPHIIPEVVDLGSMLHLPSWINLTIALSLMVFGMGLITGRNGLIVLAGGVLSYYIITPVVKALGWIPSDVQGAAISSFVYGNMTRPLGIGMLLGGSIAGLLLSLPVIAVAIKSLAQASKGADSNSNEELPVKYLYIGAGLAFLLLFITTYKLGNLGVGRSLLTALVGVIWIFIASLLVAMSTGMTDWSPVSGLSLVSVMILLYLTSKNIPLTILLGATVGVAISGAADMMQDLKTGHLVGGIPSRQQKVEILTSWIGPLIAITVVGLIWKAYGIGNDMVPAPQAMALKSMVDAILGGSVPVDKFLAGGLIGFALSLSGVPGLGVLVGLSMYLPILYIIPYGIGCVVNEITKKRKGHEFITEKVLPFAAGLMVGEAAMTLLFAVLTVAGVLHP</sequence>
<feature type="transmembrane region" description="Helical" evidence="6">
    <location>
        <begin position="88"/>
        <end position="108"/>
    </location>
</feature>
<dbReference type="GeneID" id="24841943"/>
<gene>
    <name evidence="7" type="ORF">PAP_04080</name>
</gene>
<evidence type="ECO:0000256" key="6">
    <source>
        <dbReference type="SAM" id="Phobius"/>
    </source>
</evidence>
<feature type="transmembrane region" description="Helical" evidence="6">
    <location>
        <begin position="441"/>
        <end position="462"/>
    </location>
</feature>
<keyword evidence="5 6" id="KW-0472">Membrane</keyword>
<dbReference type="OrthoDB" id="169602at2157"/>
<feature type="transmembrane region" description="Helical" evidence="6">
    <location>
        <begin position="234"/>
        <end position="257"/>
    </location>
</feature>
<dbReference type="Pfam" id="PF03169">
    <property type="entry name" value="OPT"/>
    <property type="match status" value="1"/>
</dbReference>
<dbReference type="AlphaFoldDB" id="A0A075LTE8"/>
<feature type="transmembrane region" description="Helical" evidence="6">
    <location>
        <begin position="322"/>
        <end position="340"/>
    </location>
</feature>
<organism evidence="7 8">
    <name type="scientific">Palaeococcus pacificus DY20341</name>
    <dbReference type="NCBI Taxonomy" id="1343739"/>
    <lineage>
        <taxon>Archaea</taxon>
        <taxon>Methanobacteriati</taxon>
        <taxon>Methanobacteriota</taxon>
        <taxon>Thermococci</taxon>
        <taxon>Thermococcales</taxon>
        <taxon>Thermococcaceae</taxon>
        <taxon>Palaeococcus</taxon>
    </lineage>
</organism>
<dbReference type="eggNOG" id="arCOG04807">
    <property type="taxonomic scope" value="Archaea"/>
</dbReference>
<dbReference type="InterPro" id="IPR004813">
    <property type="entry name" value="OPT"/>
</dbReference>
<feature type="transmembrane region" description="Helical" evidence="6">
    <location>
        <begin position="512"/>
        <end position="532"/>
    </location>
</feature>
<feature type="transmembrane region" description="Helical" evidence="6">
    <location>
        <begin position="209"/>
        <end position="227"/>
    </location>
</feature>
<dbReference type="GO" id="GO:0016020">
    <property type="term" value="C:membrane"/>
    <property type="evidence" value="ECO:0007669"/>
    <property type="project" value="UniProtKB-SubCell"/>
</dbReference>
<dbReference type="InterPro" id="IPR045035">
    <property type="entry name" value="YSL-like"/>
</dbReference>
<reference evidence="8" key="1">
    <citation type="submission" date="2013-06" db="EMBL/GenBank/DDBJ databases">
        <title>Complete Genome Sequence of Hyperthermophilic Palaeococcus pacificus DY20341T, Isolated from a Deep-Sea Hydrothermal Sediments.</title>
        <authorList>
            <person name="Zeng X."/>
            <person name="Shao Z."/>
        </authorList>
    </citation>
    <scope>NUCLEOTIDE SEQUENCE [LARGE SCALE GENOMIC DNA]</scope>
    <source>
        <strain evidence="8">DY20341</strain>
    </source>
</reference>
<feature type="transmembrane region" description="Helical" evidence="6">
    <location>
        <begin position="23"/>
        <end position="42"/>
    </location>
</feature>
<dbReference type="PANTHER" id="PTHR31645:SF0">
    <property type="entry name" value="OLIGOPEPTIDE TRANSPORTER YGL114W-RELATED"/>
    <property type="match status" value="1"/>
</dbReference>
<dbReference type="STRING" id="1343739.PAP_04080"/>
<dbReference type="Proteomes" id="UP000027981">
    <property type="component" value="Chromosome"/>
</dbReference>
<dbReference type="EMBL" id="CP006019">
    <property type="protein sequence ID" value="AIF69232.1"/>
    <property type="molecule type" value="Genomic_DNA"/>
</dbReference>
<keyword evidence="3 6" id="KW-0812">Transmembrane</keyword>
<dbReference type="KEGG" id="ppac:PAP_04080"/>
<evidence type="ECO:0000313" key="7">
    <source>
        <dbReference type="EMBL" id="AIF69232.1"/>
    </source>
</evidence>
<proteinExistence type="predicted"/>
<feature type="transmembrane region" description="Helical" evidence="6">
    <location>
        <begin position="169"/>
        <end position="189"/>
    </location>
</feature>
<dbReference type="PANTHER" id="PTHR31645">
    <property type="entry name" value="OLIGOPEPTIDE TRANSPORTER YGL114W-RELATED"/>
    <property type="match status" value="1"/>
</dbReference>
<evidence type="ECO:0000256" key="4">
    <source>
        <dbReference type="ARBA" id="ARBA00022989"/>
    </source>
</evidence>
<evidence type="ECO:0000256" key="3">
    <source>
        <dbReference type="ARBA" id="ARBA00022692"/>
    </source>
</evidence>
<dbReference type="HOGENOM" id="CLU_018238_0_0_2"/>
<name>A0A075LTE8_9EURY</name>
<keyword evidence="8" id="KW-1185">Reference proteome</keyword>
<evidence type="ECO:0000256" key="2">
    <source>
        <dbReference type="ARBA" id="ARBA00022448"/>
    </source>
</evidence>
<protein>
    <submittedName>
        <fullName evidence="7">Peptide transporter</fullName>
    </submittedName>
</protein>
<evidence type="ECO:0000256" key="5">
    <source>
        <dbReference type="ARBA" id="ARBA00023136"/>
    </source>
</evidence>
<accession>A0A075LTE8</accession>